<evidence type="ECO:0000313" key="3">
    <source>
        <dbReference type="Proteomes" id="UP000268192"/>
    </source>
</evidence>
<name>A0A3Q8XPR5_9HYPH</name>
<proteinExistence type="predicted"/>
<protein>
    <submittedName>
        <fullName evidence="2">Uncharacterized protein</fullName>
    </submittedName>
</protein>
<dbReference type="OrthoDB" id="8061304at2"/>
<sequence>MRLHLTALLMATVAGGSGLATAQEQTVVHEDAVTGAKSTATILQEMIVTNNALDGPFPVTDTIIHLRGALAHERDTAIGKLDLGITLETFEHRDVEFETDRSANVTAALTRVIGERFVLKTSLGYLAESTGDDLDLGAVIIGTRTFGQTFAGEIDLRGQLTPRTAMALVLSGSHEDVSDAKLDAGLGTLRLSPDVNRARAGLIVTHALPTMVLRLTGRFDVVDIPEDDAFAVGSRAVTLITGATLPDVLGLAVDGEAGFTHVSDALSFTDRIYPVYALTVERQLYGISASFSLKGSIDTVDTDDPLGSYVHRAELELSRPLIARLTGSIGIFGELRDNLAIGNEEEASGIYVALAFDPTSRISFLMRVDVSEINRTVFDIRENTVSGTFGLRVSL</sequence>
<gene>
    <name evidence="2" type="ORF">D5400_08960</name>
</gene>
<keyword evidence="3" id="KW-1185">Reference proteome</keyword>
<evidence type="ECO:0000256" key="1">
    <source>
        <dbReference type="SAM" id="SignalP"/>
    </source>
</evidence>
<dbReference type="AlphaFoldDB" id="A0A3Q8XPR5"/>
<dbReference type="KEGG" id="abaw:D5400_08960"/>
<feature type="signal peptide" evidence="1">
    <location>
        <begin position="1"/>
        <end position="22"/>
    </location>
</feature>
<dbReference type="Proteomes" id="UP000268192">
    <property type="component" value="Chromosome"/>
</dbReference>
<dbReference type="EMBL" id="CP032509">
    <property type="protein sequence ID" value="AZN71382.1"/>
    <property type="molecule type" value="Genomic_DNA"/>
</dbReference>
<evidence type="ECO:0000313" key="2">
    <source>
        <dbReference type="EMBL" id="AZN71382.1"/>
    </source>
</evidence>
<keyword evidence="1" id="KW-0732">Signal</keyword>
<accession>A0A3Q8XPR5</accession>
<dbReference type="RefSeq" id="WP_126009666.1">
    <property type="nucleotide sequence ID" value="NZ_CP032509.1"/>
</dbReference>
<organism evidence="2 3">
    <name type="scientific">Georhizobium profundi</name>
    <dbReference type="NCBI Taxonomy" id="2341112"/>
    <lineage>
        <taxon>Bacteria</taxon>
        <taxon>Pseudomonadati</taxon>
        <taxon>Pseudomonadota</taxon>
        <taxon>Alphaproteobacteria</taxon>
        <taxon>Hyphomicrobiales</taxon>
        <taxon>Rhizobiaceae</taxon>
        <taxon>Georhizobium</taxon>
    </lineage>
</organism>
<feature type="chain" id="PRO_5018689591" evidence="1">
    <location>
        <begin position="23"/>
        <end position="395"/>
    </location>
</feature>
<reference evidence="2 3" key="1">
    <citation type="submission" date="2018-09" db="EMBL/GenBank/DDBJ databases">
        <title>Marinorhizobium profundi gen. nov., sp. nov., isolated from a deep-sea sediment sample from the New Britain Trench and proposal of Marinorhizobiaceae fam. nov. in the order Rhizobiales of the class Alphaproteobacteria.</title>
        <authorList>
            <person name="Cao J."/>
        </authorList>
    </citation>
    <scope>NUCLEOTIDE SEQUENCE [LARGE SCALE GENOMIC DNA]</scope>
    <source>
        <strain evidence="2 3">WS11</strain>
    </source>
</reference>